<dbReference type="Proteomes" id="UP000827092">
    <property type="component" value="Unassembled WGS sequence"/>
</dbReference>
<reference evidence="2 3" key="1">
    <citation type="journal article" date="2022" name="Nat. Ecol. Evol.">
        <title>A masculinizing supergene underlies an exaggerated male reproductive morph in a spider.</title>
        <authorList>
            <person name="Hendrickx F."/>
            <person name="De Corte Z."/>
            <person name="Sonet G."/>
            <person name="Van Belleghem S.M."/>
            <person name="Kostlbacher S."/>
            <person name="Vangestel C."/>
        </authorList>
    </citation>
    <scope>NUCLEOTIDE SEQUENCE [LARGE SCALE GENOMIC DNA]</scope>
    <source>
        <strain evidence="2">W744_W776</strain>
    </source>
</reference>
<evidence type="ECO:0000313" key="2">
    <source>
        <dbReference type="EMBL" id="KAG8192928.1"/>
    </source>
</evidence>
<organism evidence="2 3">
    <name type="scientific">Oedothorax gibbosus</name>
    <dbReference type="NCBI Taxonomy" id="931172"/>
    <lineage>
        <taxon>Eukaryota</taxon>
        <taxon>Metazoa</taxon>
        <taxon>Ecdysozoa</taxon>
        <taxon>Arthropoda</taxon>
        <taxon>Chelicerata</taxon>
        <taxon>Arachnida</taxon>
        <taxon>Araneae</taxon>
        <taxon>Araneomorphae</taxon>
        <taxon>Entelegynae</taxon>
        <taxon>Araneoidea</taxon>
        <taxon>Linyphiidae</taxon>
        <taxon>Erigoninae</taxon>
        <taxon>Oedothorax</taxon>
    </lineage>
</organism>
<sequence>MDFSLNPQTDPQEKKTQQKRKQPTNTLGQTDGEKGTPRIHFWWISRSRFLLGHLEEIWAWMESLRGSFPLGRAGRCSASFQFGFLQIGLEDLAMFQVGRILDIVIFDALLTWSDGWGSSR</sequence>
<evidence type="ECO:0000313" key="3">
    <source>
        <dbReference type="Proteomes" id="UP000827092"/>
    </source>
</evidence>
<feature type="region of interest" description="Disordered" evidence="1">
    <location>
        <begin position="1"/>
        <end position="35"/>
    </location>
</feature>
<dbReference type="EMBL" id="JAFNEN010000133">
    <property type="protein sequence ID" value="KAG8192928.1"/>
    <property type="molecule type" value="Genomic_DNA"/>
</dbReference>
<protein>
    <submittedName>
        <fullName evidence="2">Uncharacterized protein</fullName>
    </submittedName>
</protein>
<feature type="compositionally biased region" description="Polar residues" evidence="1">
    <location>
        <begin position="1"/>
        <end position="10"/>
    </location>
</feature>
<gene>
    <name evidence="2" type="ORF">JTE90_025635</name>
</gene>
<comment type="caution">
    <text evidence="2">The sequence shown here is derived from an EMBL/GenBank/DDBJ whole genome shotgun (WGS) entry which is preliminary data.</text>
</comment>
<dbReference type="AlphaFoldDB" id="A0AAV6VAN3"/>
<evidence type="ECO:0000256" key="1">
    <source>
        <dbReference type="SAM" id="MobiDB-lite"/>
    </source>
</evidence>
<accession>A0AAV6VAN3</accession>
<name>A0AAV6VAN3_9ARAC</name>
<keyword evidence="3" id="KW-1185">Reference proteome</keyword>
<proteinExistence type="predicted"/>